<evidence type="ECO:0000256" key="2">
    <source>
        <dbReference type="ARBA" id="ARBA00007379"/>
    </source>
</evidence>
<sequence>MFINLKRVIRSGSLNFWRNGSVALASILVLTTTLLVIGSLYLGSAFLTSTLASIRDRVDISVAFKTEAEESAVLALKKDLEQLPEVKTVTYSSREQELADFRKRHEDNALLIQSLEEVGNPFGARLSILAINPAQYDSISRFLSNYNENAGVTGGIIDQISFKKDIIAKLLAIISTSQTIGLAISALLILLSILVTVNTISLTIYIAREEISVMRLVGANNSYIRGPFIVEGVIAGGIASFISIVLLYPSVLWVRNLTAGVYGGIDLVSFYISHFGILFLILLGSGIILGTVSSFLAIGRYLKV</sequence>
<dbReference type="Gene3D" id="3.30.70.3040">
    <property type="match status" value="1"/>
</dbReference>
<dbReference type="PIRSF" id="PIRSF003097">
    <property type="entry name" value="FtsX"/>
    <property type="match status" value="1"/>
</dbReference>
<evidence type="ECO:0000256" key="11">
    <source>
        <dbReference type="SAM" id="Phobius"/>
    </source>
</evidence>
<feature type="domain" description="ABC3 transporter permease C-terminal" evidence="12">
    <location>
        <begin position="183"/>
        <end position="303"/>
    </location>
</feature>
<feature type="transmembrane region" description="Helical" evidence="11">
    <location>
        <begin position="228"/>
        <end position="251"/>
    </location>
</feature>
<dbReference type="STRING" id="1802438.A2571_03115"/>
<evidence type="ECO:0000256" key="6">
    <source>
        <dbReference type="ARBA" id="ARBA00022692"/>
    </source>
</evidence>
<reference evidence="14 15" key="1">
    <citation type="journal article" date="2016" name="Nat. Commun.">
        <title>Thousands of microbial genomes shed light on interconnected biogeochemical processes in an aquifer system.</title>
        <authorList>
            <person name="Anantharaman K."/>
            <person name="Brown C.T."/>
            <person name="Hug L.A."/>
            <person name="Sharon I."/>
            <person name="Castelle C.J."/>
            <person name="Probst A.J."/>
            <person name="Thomas B.C."/>
            <person name="Singh A."/>
            <person name="Wilkins M.J."/>
            <person name="Karaoz U."/>
            <person name="Brodie E.L."/>
            <person name="Williams K.H."/>
            <person name="Hubbard S.S."/>
            <person name="Banfield J.F."/>
        </authorList>
    </citation>
    <scope>NUCLEOTIDE SEQUENCE [LARGE SCALE GENOMIC DNA]</scope>
</reference>
<evidence type="ECO:0000313" key="14">
    <source>
        <dbReference type="EMBL" id="OHA58223.1"/>
    </source>
</evidence>
<dbReference type="EMBL" id="MHTJ01000004">
    <property type="protein sequence ID" value="OHA58223.1"/>
    <property type="molecule type" value="Genomic_DNA"/>
</dbReference>
<evidence type="ECO:0000256" key="3">
    <source>
        <dbReference type="ARBA" id="ARBA00021907"/>
    </source>
</evidence>
<dbReference type="InterPro" id="IPR003838">
    <property type="entry name" value="ABC3_permease_C"/>
</dbReference>
<comment type="subcellular location">
    <subcellularLocation>
        <location evidence="1">Cell membrane</location>
        <topology evidence="1">Multi-pass membrane protein</topology>
    </subcellularLocation>
</comment>
<evidence type="ECO:0000256" key="10">
    <source>
        <dbReference type="PIRNR" id="PIRNR003097"/>
    </source>
</evidence>
<organism evidence="14 15">
    <name type="scientific">Candidatus Vogelbacteria bacterium RIFOXYD1_FULL_44_32</name>
    <dbReference type="NCBI Taxonomy" id="1802438"/>
    <lineage>
        <taxon>Bacteria</taxon>
        <taxon>Candidatus Vogeliibacteriota</taxon>
    </lineage>
</organism>
<feature type="transmembrane region" description="Helical" evidence="11">
    <location>
        <begin position="21"/>
        <end position="42"/>
    </location>
</feature>
<evidence type="ECO:0000256" key="4">
    <source>
        <dbReference type="ARBA" id="ARBA00022475"/>
    </source>
</evidence>
<dbReference type="Pfam" id="PF02687">
    <property type="entry name" value="FtsX"/>
    <property type="match status" value="1"/>
</dbReference>
<proteinExistence type="inferred from homology"/>
<evidence type="ECO:0000256" key="9">
    <source>
        <dbReference type="ARBA" id="ARBA00023306"/>
    </source>
</evidence>
<accession>A0A1G2QCT8</accession>
<keyword evidence="6 11" id="KW-0812">Transmembrane</keyword>
<gene>
    <name evidence="14" type="ORF">A2571_03115</name>
</gene>
<evidence type="ECO:0000256" key="5">
    <source>
        <dbReference type="ARBA" id="ARBA00022618"/>
    </source>
</evidence>
<keyword evidence="8 10" id="KW-0472">Membrane</keyword>
<evidence type="ECO:0000256" key="8">
    <source>
        <dbReference type="ARBA" id="ARBA00023136"/>
    </source>
</evidence>
<evidence type="ECO:0000259" key="12">
    <source>
        <dbReference type="Pfam" id="PF02687"/>
    </source>
</evidence>
<comment type="caution">
    <text evidence="14">The sequence shown here is derived from an EMBL/GenBank/DDBJ whole genome shotgun (WGS) entry which is preliminary data.</text>
</comment>
<keyword evidence="9 10" id="KW-0131">Cell cycle</keyword>
<dbReference type="AlphaFoldDB" id="A0A1G2QCT8"/>
<feature type="transmembrane region" description="Helical" evidence="11">
    <location>
        <begin position="271"/>
        <end position="298"/>
    </location>
</feature>
<keyword evidence="4 10" id="KW-1003">Cell membrane</keyword>
<feature type="domain" description="FtsX extracellular" evidence="13">
    <location>
        <begin position="58"/>
        <end position="146"/>
    </location>
</feature>
<dbReference type="PANTHER" id="PTHR47755">
    <property type="entry name" value="CELL DIVISION PROTEIN FTSX"/>
    <property type="match status" value="1"/>
</dbReference>
<comment type="similarity">
    <text evidence="2 10">Belongs to the ABC-4 integral membrane protein family. FtsX subfamily.</text>
</comment>
<evidence type="ECO:0000313" key="15">
    <source>
        <dbReference type="Proteomes" id="UP000177043"/>
    </source>
</evidence>
<name>A0A1G2QCT8_9BACT</name>
<keyword evidence="5 10" id="KW-0132">Cell division</keyword>
<dbReference type="InterPro" id="IPR004513">
    <property type="entry name" value="FtsX"/>
</dbReference>
<evidence type="ECO:0000256" key="7">
    <source>
        <dbReference type="ARBA" id="ARBA00022989"/>
    </source>
</evidence>
<feature type="transmembrane region" description="Helical" evidence="11">
    <location>
        <begin position="180"/>
        <end position="207"/>
    </location>
</feature>
<protein>
    <recommendedName>
        <fullName evidence="3 10">Cell division protein FtsX</fullName>
    </recommendedName>
</protein>
<dbReference type="InterPro" id="IPR040690">
    <property type="entry name" value="FtsX_ECD"/>
</dbReference>
<dbReference type="GO" id="GO:0051301">
    <property type="term" value="P:cell division"/>
    <property type="evidence" value="ECO:0007669"/>
    <property type="project" value="UniProtKB-KW"/>
</dbReference>
<dbReference type="PANTHER" id="PTHR47755:SF1">
    <property type="entry name" value="CELL DIVISION PROTEIN FTSX"/>
    <property type="match status" value="1"/>
</dbReference>
<evidence type="ECO:0000259" key="13">
    <source>
        <dbReference type="Pfam" id="PF18075"/>
    </source>
</evidence>
<dbReference type="GO" id="GO:0005886">
    <property type="term" value="C:plasma membrane"/>
    <property type="evidence" value="ECO:0007669"/>
    <property type="project" value="UniProtKB-SubCell"/>
</dbReference>
<dbReference type="Pfam" id="PF18075">
    <property type="entry name" value="FtsX_ECD"/>
    <property type="match status" value="1"/>
</dbReference>
<dbReference type="Proteomes" id="UP000177043">
    <property type="component" value="Unassembled WGS sequence"/>
</dbReference>
<keyword evidence="7 11" id="KW-1133">Transmembrane helix</keyword>
<evidence type="ECO:0000256" key="1">
    <source>
        <dbReference type="ARBA" id="ARBA00004651"/>
    </source>
</evidence>